<evidence type="ECO:0000313" key="1">
    <source>
        <dbReference type="EMBL" id="JAP17643.1"/>
    </source>
</evidence>
<proteinExistence type="predicted"/>
<dbReference type="EMBL" id="GEDG01022263">
    <property type="protein sequence ID" value="JAP17643.1"/>
    <property type="molecule type" value="Transcribed_RNA"/>
</dbReference>
<name>A0A0V0HDV8_SOLCH</name>
<dbReference type="AlphaFoldDB" id="A0A0V0HDV8"/>
<organism evidence="1">
    <name type="scientific">Solanum chacoense</name>
    <name type="common">Chaco potato</name>
    <dbReference type="NCBI Taxonomy" id="4108"/>
    <lineage>
        <taxon>Eukaryota</taxon>
        <taxon>Viridiplantae</taxon>
        <taxon>Streptophyta</taxon>
        <taxon>Embryophyta</taxon>
        <taxon>Tracheophyta</taxon>
        <taxon>Spermatophyta</taxon>
        <taxon>Magnoliopsida</taxon>
        <taxon>eudicotyledons</taxon>
        <taxon>Gunneridae</taxon>
        <taxon>Pentapetalae</taxon>
        <taxon>asterids</taxon>
        <taxon>lamiids</taxon>
        <taxon>Solanales</taxon>
        <taxon>Solanaceae</taxon>
        <taxon>Solanoideae</taxon>
        <taxon>Solaneae</taxon>
        <taxon>Solanum</taxon>
    </lineage>
</organism>
<reference evidence="1" key="1">
    <citation type="submission" date="2015-12" db="EMBL/GenBank/DDBJ databases">
        <title>Gene expression during late stages of embryo sac development: a critical building block for successful pollen-pistil interactions.</title>
        <authorList>
            <person name="Liu Y."/>
            <person name="Joly V."/>
            <person name="Sabar M."/>
            <person name="Matton D.P."/>
        </authorList>
    </citation>
    <scope>NUCLEOTIDE SEQUENCE</scope>
</reference>
<protein>
    <submittedName>
        <fullName evidence="1">Putative ovule protein</fullName>
    </submittedName>
</protein>
<feature type="non-terminal residue" evidence="1">
    <location>
        <position position="1"/>
    </location>
</feature>
<accession>A0A0V0HDV8</accession>
<sequence length="77" mass="8750">QTSDVSREKSIIGGGFPSSKSHREMMYQNSELYSYKVGIEMLQGDYASSVHACQICIMLKSSRQRDLFPLSARTTRR</sequence>